<keyword evidence="2" id="KW-0479">Metal-binding</keyword>
<keyword evidence="3" id="KW-0862">Zinc</keyword>
<dbReference type="SMART" id="SM00460">
    <property type="entry name" value="TGc"/>
    <property type="match status" value="1"/>
</dbReference>
<dbReference type="InterPro" id="IPR050883">
    <property type="entry name" value="PNGase"/>
</dbReference>
<dbReference type="InterPro" id="IPR038765">
    <property type="entry name" value="Papain-like_cys_pep_sf"/>
</dbReference>
<feature type="region of interest" description="Disordered" evidence="4">
    <location>
        <begin position="1"/>
        <end position="46"/>
    </location>
</feature>
<dbReference type="GO" id="GO:0005634">
    <property type="term" value="C:nucleus"/>
    <property type="evidence" value="ECO:0007669"/>
    <property type="project" value="TreeGrafter"/>
</dbReference>
<comment type="caution">
    <text evidence="6">The sequence shown here is derived from an EMBL/GenBank/DDBJ whole genome shotgun (WGS) entry which is preliminary data.</text>
</comment>
<dbReference type="GO" id="GO:0005829">
    <property type="term" value="C:cytosol"/>
    <property type="evidence" value="ECO:0007669"/>
    <property type="project" value="TreeGrafter"/>
</dbReference>
<reference evidence="6 7" key="1">
    <citation type="submission" date="2016-07" db="EMBL/GenBank/DDBJ databases">
        <title>Pervasive Adenine N6-methylation of Active Genes in Fungi.</title>
        <authorList>
            <consortium name="DOE Joint Genome Institute"/>
            <person name="Mondo S.J."/>
            <person name="Dannebaum R.O."/>
            <person name="Kuo R.C."/>
            <person name="Labutti K."/>
            <person name="Haridas S."/>
            <person name="Kuo A."/>
            <person name="Salamov A."/>
            <person name="Ahrendt S.R."/>
            <person name="Lipzen A."/>
            <person name="Sullivan W."/>
            <person name="Andreopoulos W.B."/>
            <person name="Clum A."/>
            <person name="Lindquist E."/>
            <person name="Daum C."/>
            <person name="Ramamoorthy G.K."/>
            <person name="Gryganskyi A."/>
            <person name="Culley D."/>
            <person name="Magnuson J.K."/>
            <person name="James T.Y."/>
            <person name="O'Malley M.A."/>
            <person name="Stajich J.E."/>
            <person name="Spatafora J.W."/>
            <person name="Visel A."/>
            <person name="Grigoriev I.V."/>
        </authorList>
    </citation>
    <scope>NUCLEOTIDE SEQUENCE [LARGE SCALE GENOMIC DNA]</scope>
    <source>
        <strain evidence="6 7">CBS 115471</strain>
    </source>
</reference>
<dbReference type="STRING" id="1231657.A0A1Y2A488"/>
<evidence type="ECO:0000256" key="1">
    <source>
        <dbReference type="ARBA" id="ARBA00009390"/>
    </source>
</evidence>
<accession>A0A1Y2A488</accession>
<dbReference type="InterPro" id="IPR002931">
    <property type="entry name" value="Transglutaminase-like"/>
</dbReference>
<feature type="compositionally biased region" description="Polar residues" evidence="4">
    <location>
        <begin position="68"/>
        <end position="99"/>
    </location>
</feature>
<evidence type="ECO:0000313" key="7">
    <source>
        <dbReference type="Proteomes" id="UP000193144"/>
    </source>
</evidence>
<dbReference type="Gene3D" id="2.20.25.10">
    <property type="match status" value="1"/>
</dbReference>
<evidence type="ECO:0000256" key="3">
    <source>
        <dbReference type="ARBA" id="ARBA00022833"/>
    </source>
</evidence>
<dbReference type="OrthoDB" id="409136at2759"/>
<evidence type="ECO:0000259" key="5">
    <source>
        <dbReference type="SMART" id="SM00460"/>
    </source>
</evidence>
<name>A0A1Y2A488_9PLEO</name>
<keyword evidence="7" id="KW-1185">Reference proteome</keyword>
<comment type="similarity">
    <text evidence="1">Belongs to the transglutaminase-like superfamily. PNGase family.</text>
</comment>
<organism evidence="6 7">
    <name type="scientific">Clohesyomyces aquaticus</name>
    <dbReference type="NCBI Taxonomy" id="1231657"/>
    <lineage>
        <taxon>Eukaryota</taxon>
        <taxon>Fungi</taxon>
        <taxon>Dikarya</taxon>
        <taxon>Ascomycota</taxon>
        <taxon>Pezizomycotina</taxon>
        <taxon>Dothideomycetes</taxon>
        <taxon>Pleosporomycetidae</taxon>
        <taxon>Pleosporales</taxon>
        <taxon>Lindgomycetaceae</taxon>
        <taxon>Clohesyomyces</taxon>
    </lineage>
</organism>
<gene>
    <name evidence="6" type="ORF">BCR34DRAFT_475304</name>
</gene>
<feature type="compositionally biased region" description="Low complexity" evidence="4">
    <location>
        <begin position="11"/>
        <end position="24"/>
    </location>
</feature>
<evidence type="ECO:0000313" key="6">
    <source>
        <dbReference type="EMBL" id="ORY17107.1"/>
    </source>
</evidence>
<dbReference type="GO" id="GO:0000224">
    <property type="term" value="F:peptide-N4-(N-acetyl-beta-glucosaminyl)asparagine amidase activity"/>
    <property type="evidence" value="ECO:0007669"/>
    <property type="project" value="TreeGrafter"/>
</dbReference>
<dbReference type="AlphaFoldDB" id="A0A1Y2A488"/>
<dbReference type="GO" id="GO:0046872">
    <property type="term" value="F:metal ion binding"/>
    <property type="evidence" value="ECO:0007669"/>
    <property type="project" value="UniProtKB-KW"/>
</dbReference>
<dbReference type="Proteomes" id="UP000193144">
    <property type="component" value="Unassembled WGS sequence"/>
</dbReference>
<dbReference type="Gene3D" id="3.10.620.30">
    <property type="match status" value="1"/>
</dbReference>
<sequence>MCVPKRASQLPSSSRPDSSVDVSVTADRSKGKEARHSDESRLGANTAEELTLRFRELLSQKRMDTLSDQRGSQRARTQPTESASTPARVSPSSTRSSLRNLPIVPTAPHNAQSLRFKNMLMNYSNVPLNWENPGLLDEALAVVPLQRIYDEAEEESLILQAEAESLGPGMKAAWGYQDCVIRALVRWFKRSFFSWVHNPRCSRCYSPTVGMGMATPIPDEQAGGAHQVELYRCTHEGCASYERFPRYTDPFVLLQTRRGRVGEWANCFGLLCRGVGSRVRWVWNSEDHVWVEIYSVHRKRWVHVDPCEEAWDKPRLYTEGWGKKLGYCIAFSADGATDVTRRYVRCSSQAGERLRCSESELLHIMHEINTLRRGVKDKREKFRLEGEDARENKELRCYVIAGIVANLMKLSPGDKEQGRTGILPADEDKVRVDTASAQNAMWRSTR</sequence>
<feature type="domain" description="Transglutaminase-like" evidence="5">
    <location>
        <begin position="253"/>
        <end position="308"/>
    </location>
</feature>
<feature type="region of interest" description="Disordered" evidence="4">
    <location>
        <begin position="64"/>
        <end position="104"/>
    </location>
</feature>
<dbReference type="PANTHER" id="PTHR12143:SF19">
    <property type="entry name" value="PEPTIDE-N(4)-(N-ACETYL-BETA-GLUCOSAMINYL)ASPARAGINE AMIDASE"/>
    <property type="match status" value="1"/>
</dbReference>
<evidence type="ECO:0000256" key="4">
    <source>
        <dbReference type="SAM" id="MobiDB-lite"/>
    </source>
</evidence>
<dbReference type="SUPFAM" id="SSF54001">
    <property type="entry name" value="Cysteine proteinases"/>
    <property type="match status" value="1"/>
</dbReference>
<dbReference type="PANTHER" id="PTHR12143">
    <property type="entry name" value="PEPTIDE N-GLYCANASE PNGASE -RELATED"/>
    <property type="match status" value="1"/>
</dbReference>
<dbReference type="GO" id="GO:0006516">
    <property type="term" value="P:glycoprotein catabolic process"/>
    <property type="evidence" value="ECO:0007669"/>
    <property type="project" value="TreeGrafter"/>
</dbReference>
<evidence type="ECO:0000256" key="2">
    <source>
        <dbReference type="ARBA" id="ARBA00022723"/>
    </source>
</evidence>
<proteinExistence type="inferred from homology"/>
<feature type="compositionally biased region" description="Basic and acidic residues" evidence="4">
    <location>
        <begin position="27"/>
        <end position="41"/>
    </location>
</feature>
<protein>
    <recommendedName>
        <fullName evidence="5">Transglutaminase-like domain-containing protein</fullName>
    </recommendedName>
</protein>
<dbReference type="EMBL" id="MCFA01000014">
    <property type="protein sequence ID" value="ORY17107.1"/>
    <property type="molecule type" value="Genomic_DNA"/>
</dbReference>
<dbReference type="Pfam" id="PF01841">
    <property type="entry name" value="Transglut_core"/>
    <property type="match status" value="1"/>
</dbReference>